<dbReference type="InterPro" id="IPR000092">
    <property type="entry name" value="Polyprenyl_synt"/>
</dbReference>
<evidence type="ECO:0000256" key="2">
    <source>
        <dbReference type="ARBA" id="ARBA00022679"/>
    </source>
</evidence>
<evidence type="ECO:0000313" key="6">
    <source>
        <dbReference type="Proteomes" id="UP001153618"/>
    </source>
</evidence>
<dbReference type="Pfam" id="PF00348">
    <property type="entry name" value="polyprenyl_synt"/>
    <property type="match status" value="1"/>
</dbReference>
<proteinExistence type="predicted"/>
<dbReference type="GO" id="GO:0008299">
    <property type="term" value="P:isoprenoid biosynthetic process"/>
    <property type="evidence" value="ECO:0007669"/>
    <property type="project" value="InterPro"/>
</dbReference>
<gene>
    <name evidence="5" type="ORF">POLS_LOCUS8965</name>
</gene>
<keyword evidence="2" id="KW-0808">Transferase</keyword>
<accession>A0A9W4IC61</accession>
<comment type="caution">
    <text evidence="5">The sequence shown here is derived from an EMBL/GenBank/DDBJ whole genome shotgun (WGS) entry which is preliminary data.</text>
</comment>
<dbReference type="GO" id="GO:0004659">
    <property type="term" value="F:prenyltransferase activity"/>
    <property type="evidence" value="ECO:0007669"/>
    <property type="project" value="InterPro"/>
</dbReference>
<dbReference type="GO" id="GO:0043386">
    <property type="term" value="P:mycotoxin biosynthetic process"/>
    <property type="evidence" value="ECO:0007669"/>
    <property type="project" value="UniProtKB-ARBA"/>
</dbReference>
<dbReference type="Proteomes" id="UP001153618">
    <property type="component" value="Unassembled WGS sequence"/>
</dbReference>
<dbReference type="OrthoDB" id="4367641at2759"/>
<reference evidence="5" key="1">
    <citation type="submission" date="2021-07" db="EMBL/GenBank/DDBJ databases">
        <authorList>
            <person name="Branca A.L. A."/>
        </authorList>
    </citation>
    <scope>NUCLEOTIDE SEQUENCE</scope>
</reference>
<keyword evidence="6" id="KW-1185">Reference proteome</keyword>
<keyword evidence="3" id="KW-0479">Metal-binding</keyword>
<sequence>MVFGIGRTINSANIVLLKAVQAAMSLSANAATLLTNRLIEGHIGQGVDLRWANQTKIPTEEEYFTMIDGKTGGLFVLVAELMHSEATVNKDLDAKTLMKNIGRFLHVRDDYLNRRDAEPGQCSKKFGLAEDLNQGRISLPLIHALSRRGHHRGRLLNILQQCKLGNFLSPELQKLASDDITAAGGLEYTRGVILCLQNTLDESLTHTEEKAGSNWILRLMKKRLEL</sequence>
<protein>
    <submittedName>
        <fullName evidence="5">Uncharacterized protein</fullName>
    </submittedName>
</protein>
<dbReference type="InterPro" id="IPR008949">
    <property type="entry name" value="Isoprenoid_synthase_dom_sf"/>
</dbReference>
<dbReference type="GO" id="GO:0046165">
    <property type="term" value="P:alcohol biosynthetic process"/>
    <property type="evidence" value="ECO:0007669"/>
    <property type="project" value="UniProtKB-ARBA"/>
</dbReference>
<dbReference type="PANTHER" id="PTHR12001">
    <property type="entry name" value="GERANYLGERANYL PYROPHOSPHATE SYNTHASE"/>
    <property type="match status" value="1"/>
</dbReference>
<dbReference type="SUPFAM" id="SSF48576">
    <property type="entry name" value="Terpenoid synthases"/>
    <property type="match status" value="1"/>
</dbReference>
<name>A0A9W4IC61_PENOL</name>
<organism evidence="5 6">
    <name type="scientific">Penicillium olsonii</name>
    <dbReference type="NCBI Taxonomy" id="99116"/>
    <lineage>
        <taxon>Eukaryota</taxon>
        <taxon>Fungi</taxon>
        <taxon>Dikarya</taxon>
        <taxon>Ascomycota</taxon>
        <taxon>Pezizomycotina</taxon>
        <taxon>Eurotiomycetes</taxon>
        <taxon>Eurotiomycetidae</taxon>
        <taxon>Eurotiales</taxon>
        <taxon>Aspergillaceae</taxon>
        <taxon>Penicillium</taxon>
    </lineage>
</organism>
<keyword evidence="4" id="KW-0460">Magnesium</keyword>
<comment type="pathway">
    <text evidence="1">Secondary metabolite biosynthesis.</text>
</comment>
<evidence type="ECO:0000313" key="5">
    <source>
        <dbReference type="EMBL" id="CAG8259264.1"/>
    </source>
</evidence>
<evidence type="ECO:0000256" key="4">
    <source>
        <dbReference type="ARBA" id="ARBA00022842"/>
    </source>
</evidence>
<dbReference type="EMBL" id="CAJVOS010000082">
    <property type="protein sequence ID" value="CAG8259264.1"/>
    <property type="molecule type" value="Genomic_DNA"/>
</dbReference>
<evidence type="ECO:0000256" key="3">
    <source>
        <dbReference type="ARBA" id="ARBA00022723"/>
    </source>
</evidence>
<dbReference type="Gene3D" id="1.10.600.10">
    <property type="entry name" value="Farnesyl Diphosphate Synthase"/>
    <property type="match status" value="1"/>
</dbReference>
<dbReference type="AlphaFoldDB" id="A0A9W4IC61"/>
<dbReference type="GO" id="GO:0046872">
    <property type="term" value="F:metal ion binding"/>
    <property type="evidence" value="ECO:0007669"/>
    <property type="project" value="UniProtKB-KW"/>
</dbReference>
<evidence type="ECO:0000256" key="1">
    <source>
        <dbReference type="ARBA" id="ARBA00005179"/>
    </source>
</evidence>
<dbReference type="PANTHER" id="PTHR12001:SF44">
    <property type="entry name" value="GERANYLGERANYL PYROPHOSPHATE SYNTHASE"/>
    <property type="match status" value="1"/>
</dbReference>
<dbReference type="CDD" id="cd00867">
    <property type="entry name" value="Trans_IPPS"/>
    <property type="match status" value="1"/>
</dbReference>